<dbReference type="OrthoDB" id="2255906at2759"/>
<accession>A0A8H7S528</accession>
<reference evidence="2 3" key="1">
    <citation type="submission" date="2020-12" db="EMBL/GenBank/DDBJ databases">
        <title>Metabolic potential, ecology and presence of endohyphal bacteria is reflected in genomic diversity of Mucoromycotina.</title>
        <authorList>
            <person name="Muszewska A."/>
            <person name="Okrasinska A."/>
            <person name="Steczkiewicz K."/>
            <person name="Drgas O."/>
            <person name="Orlowska M."/>
            <person name="Perlinska-Lenart U."/>
            <person name="Aleksandrzak-Piekarczyk T."/>
            <person name="Szatraj K."/>
            <person name="Zielenkiewicz U."/>
            <person name="Pilsyk S."/>
            <person name="Malc E."/>
            <person name="Mieczkowski P."/>
            <person name="Kruszewska J.S."/>
            <person name="Biernat P."/>
            <person name="Pawlowska J."/>
        </authorList>
    </citation>
    <scope>NUCLEOTIDE SEQUENCE [LARGE SCALE GENOMIC DNA]</scope>
    <source>
        <strain evidence="2 3">CBS 142.35</strain>
    </source>
</reference>
<dbReference type="AlphaFoldDB" id="A0A8H7S528"/>
<name>A0A8H7S528_9FUNG</name>
<sequence length="184" mass="21454">MSPWIRVKKTNKDISIKVPPEGLVEGQSYLLQVSSGAHISIFEGVKEELFTFSILRYQEDGVLRWLEARYLDGDFLAFPAFDEAYNPLVDFWYSLGASVGQILPNQWFIMFEEASRKERENNRDDDDEDKEEEYDEERNNKLLERRRKYSKSSTATPFYGKENVHPPAAQILFSSKRSQREAIA</sequence>
<evidence type="ECO:0000256" key="1">
    <source>
        <dbReference type="SAM" id="MobiDB-lite"/>
    </source>
</evidence>
<feature type="region of interest" description="Disordered" evidence="1">
    <location>
        <begin position="118"/>
        <end position="163"/>
    </location>
</feature>
<protein>
    <submittedName>
        <fullName evidence="2">Uncharacterized protein</fullName>
    </submittedName>
</protein>
<dbReference type="Proteomes" id="UP000646827">
    <property type="component" value="Unassembled WGS sequence"/>
</dbReference>
<dbReference type="EMBL" id="JAEPRB010000097">
    <property type="protein sequence ID" value="KAG2221892.1"/>
    <property type="molecule type" value="Genomic_DNA"/>
</dbReference>
<organism evidence="2 3">
    <name type="scientific">Circinella minor</name>
    <dbReference type="NCBI Taxonomy" id="1195481"/>
    <lineage>
        <taxon>Eukaryota</taxon>
        <taxon>Fungi</taxon>
        <taxon>Fungi incertae sedis</taxon>
        <taxon>Mucoromycota</taxon>
        <taxon>Mucoromycotina</taxon>
        <taxon>Mucoromycetes</taxon>
        <taxon>Mucorales</taxon>
        <taxon>Lichtheimiaceae</taxon>
        <taxon>Circinella</taxon>
    </lineage>
</organism>
<gene>
    <name evidence="2" type="ORF">INT45_012536</name>
</gene>
<keyword evidence="3" id="KW-1185">Reference proteome</keyword>
<proteinExistence type="predicted"/>
<evidence type="ECO:0000313" key="3">
    <source>
        <dbReference type="Proteomes" id="UP000646827"/>
    </source>
</evidence>
<comment type="caution">
    <text evidence="2">The sequence shown here is derived from an EMBL/GenBank/DDBJ whole genome shotgun (WGS) entry which is preliminary data.</text>
</comment>
<evidence type="ECO:0000313" key="2">
    <source>
        <dbReference type="EMBL" id="KAG2221892.1"/>
    </source>
</evidence>
<feature type="compositionally biased region" description="Acidic residues" evidence="1">
    <location>
        <begin position="123"/>
        <end position="136"/>
    </location>
</feature>